<evidence type="ECO:0000256" key="1">
    <source>
        <dbReference type="SAM" id="Phobius"/>
    </source>
</evidence>
<gene>
    <name evidence="2" type="ORF">PDESU_04257</name>
</gene>
<dbReference type="NCBIfam" id="TIGR02595">
    <property type="entry name" value="PEP_CTERM"/>
    <property type="match status" value="1"/>
</dbReference>
<name>A0A6C2U6H1_PONDE</name>
<feature type="transmembrane region" description="Helical" evidence="1">
    <location>
        <begin position="242"/>
        <end position="258"/>
    </location>
</feature>
<evidence type="ECO:0000313" key="2">
    <source>
        <dbReference type="EMBL" id="VGO15672.1"/>
    </source>
</evidence>
<sequence>MNNPIQTTKIQRYRLIGFAAALFLGLSSPMAGAGVILSYDSLLPASGGSATALSRINSQTDTEFVASSAQFSGIGPRGVMAAIHGSQTNVQGAYGDQNDLMFRFGSSDTTPGDGILSGALSVGHVALGPYVSFSYTAAKNQTLSGFSFHLFNNSNNASSYGARDVGLYVQVAGGGYAQFGDLDTSATGNGNQGIVTFSDSLAVANGELVEFRLGFTDRTRTNNDLQAATRIGDVNISAIPEPASLGLVAMVGGGIFFVRRRFMI</sequence>
<accession>A0A6C2U6H1</accession>
<evidence type="ECO:0008006" key="4">
    <source>
        <dbReference type="Google" id="ProtNLM"/>
    </source>
</evidence>
<protein>
    <recommendedName>
        <fullName evidence="4">PEP-CTERM protein-sorting domain-containing protein</fullName>
    </recommendedName>
</protein>
<evidence type="ECO:0000313" key="3">
    <source>
        <dbReference type="Proteomes" id="UP000366872"/>
    </source>
</evidence>
<reference evidence="2 3" key="1">
    <citation type="submission" date="2019-04" db="EMBL/GenBank/DDBJ databases">
        <authorList>
            <person name="Van Vliet M D."/>
        </authorList>
    </citation>
    <scope>NUCLEOTIDE SEQUENCE [LARGE SCALE GENOMIC DNA]</scope>
    <source>
        <strain evidence="2 3">F1</strain>
    </source>
</reference>
<keyword evidence="1" id="KW-0472">Membrane</keyword>
<dbReference type="EMBL" id="CAAHFG010000002">
    <property type="protein sequence ID" value="VGO15672.1"/>
    <property type="molecule type" value="Genomic_DNA"/>
</dbReference>
<dbReference type="RefSeq" id="WP_168442472.1">
    <property type="nucleotide sequence ID" value="NZ_CAAHFG010000002.1"/>
</dbReference>
<dbReference type="Proteomes" id="UP000366872">
    <property type="component" value="Unassembled WGS sequence"/>
</dbReference>
<keyword evidence="1" id="KW-0812">Transmembrane</keyword>
<keyword evidence="1" id="KW-1133">Transmembrane helix</keyword>
<dbReference type="InterPro" id="IPR013424">
    <property type="entry name" value="Ice-binding_C"/>
</dbReference>
<proteinExistence type="predicted"/>
<keyword evidence="3" id="KW-1185">Reference proteome</keyword>
<dbReference type="AlphaFoldDB" id="A0A6C2U6H1"/>
<organism evidence="2 3">
    <name type="scientific">Pontiella desulfatans</name>
    <dbReference type="NCBI Taxonomy" id="2750659"/>
    <lineage>
        <taxon>Bacteria</taxon>
        <taxon>Pseudomonadati</taxon>
        <taxon>Kiritimatiellota</taxon>
        <taxon>Kiritimatiellia</taxon>
        <taxon>Kiritimatiellales</taxon>
        <taxon>Pontiellaceae</taxon>
        <taxon>Pontiella</taxon>
    </lineage>
</organism>